<evidence type="ECO:0000256" key="8">
    <source>
        <dbReference type="ARBA" id="ARBA00023098"/>
    </source>
</evidence>
<evidence type="ECO:0000256" key="7">
    <source>
        <dbReference type="ARBA" id="ARBA00022963"/>
    </source>
</evidence>
<dbReference type="EC" id="3.1.1.3" evidence="3"/>
<keyword evidence="5" id="KW-0732">Signal</keyword>
<feature type="domain" description="Lipase-like C-terminal" evidence="9">
    <location>
        <begin position="1"/>
        <end position="359"/>
    </location>
</feature>
<protein>
    <recommendedName>
        <fullName evidence="3">triacylglycerol lipase</fullName>
        <ecNumber evidence="3">3.1.1.3</ecNumber>
    </recommendedName>
</protein>
<dbReference type="HOGENOM" id="CLU_023555_4_1_9"/>
<dbReference type="Pfam" id="PF24708">
    <property type="entry name" value="Lip_C"/>
    <property type="match status" value="1"/>
</dbReference>
<dbReference type="SUPFAM" id="SSF53474">
    <property type="entry name" value="alpha/beta-Hydrolases"/>
    <property type="match status" value="1"/>
</dbReference>
<dbReference type="Gene3D" id="3.40.50.1820">
    <property type="entry name" value="alpha/beta hydrolase"/>
    <property type="match status" value="1"/>
</dbReference>
<keyword evidence="11" id="KW-1185">Reference proteome</keyword>
<accession>A0A0E3JNW3</accession>
<dbReference type="InterPro" id="IPR056304">
    <property type="entry name" value="Lip-like_C"/>
</dbReference>
<evidence type="ECO:0000259" key="9">
    <source>
        <dbReference type="Pfam" id="PF24708"/>
    </source>
</evidence>
<keyword evidence="8" id="KW-0443">Lipid metabolism</keyword>
<name>A0A0E3JNW3_CLOSL</name>
<gene>
    <name evidence="10" type="ORF">CSCA_2592</name>
</gene>
<dbReference type="STRING" id="1548.CSCA_2592"/>
<keyword evidence="7" id="KW-0442">Lipid degradation</keyword>
<dbReference type="PANTHER" id="PTHR34043:SF3">
    <property type="entry name" value="ALPHA_BETA-HYDROLASES SUPERFAMILY PROTEIN"/>
    <property type="match status" value="1"/>
</dbReference>
<evidence type="ECO:0000256" key="3">
    <source>
        <dbReference type="ARBA" id="ARBA00013279"/>
    </source>
</evidence>
<dbReference type="KEGG" id="csq:CSCA_2592"/>
<keyword evidence="4" id="KW-0964">Secreted</keyword>
<comment type="catalytic activity">
    <reaction evidence="1">
        <text>a triacylglycerol + H2O = a diacylglycerol + a fatty acid + H(+)</text>
        <dbReference type="Rhea" id="RHEA:12044"/>
        <dbReference type="ChEBI" id="CHEBI:15377"/>
        <dbReference type="ChEBI" id="CHEBI:15378"/>
        <dbReference type="ChEBI" id="CHEBI:17855"/>
        <dbReference type="ChEBI" id="CHEBI:18035"/>
        <dbReference type="ChEBI" id="CHEBI:28868"/>
        <dbReference type="EC" id="3.1.1.3"/>
    </reaction>
</comment>
<proteinExistence type="predicted"/>
<comment type="subcellular location">
    <subcellularLocation>
        <location evidence="2">Secreted</location>
    </subcellularLocation>
</comment>
<dbReference type="Proteomes" id="UP000033115">
    <property type="component" value="Chromosome"/>
</dbReference>
<evidence type="ECO:0000256" key="4">
    <source>
        <dbReference type="ARBA" id="ARBA00022525"/>
    </source>
</evidence>
<organism evidence="10 11">
    <name type="scientific">Clostridium scatologenes</name>
    <dbReference type="NCBI Taxonomy" id="1548"/>
    <lineage>
        <taxon>Bacteria</taxon>
        <taxon>Bacillati</taxon>
        <taxon>Bacillota</taxon>
        <taxon>Clostridia</taxon>
        <taxon>Eubacteriales</taxon>
        <taxon>Clostridiaceae</taxon>
        <taxon>Clostridium</taxon>
    </lineage>
</organism>
<evidence type="ECO:0000256" key="2">
    <source>
        <dbReference type="ARBA" id="ARBA00004613"/>
    </source>
</evidence>
<dbReference type="AlphaFoldDB" id="A0A0E3JNW3"/>
<evidence type="ECO:0000256" key="5">
    <source>
        <dbReference type="ARBA" id="ARBA00022729"/>
    </source>
</evidence>
<dbReference type="GO" id="GO:0016042">
    <property type="term" value="P:lipid catabolic process"/>
    <property type="evidence" value="ECO:0007669"/>
    <property type="project" value="UniProtKB-KW"/>
</dbReference>
<dbReference type="PANTHER" id="PTHR34043">
    <property type="entry name" value="ALPHA/BETA-HYDROLASES SUPERFAMILY PROTEIN"/>
    <property type="match status" value="1"/>
</dbReference>
<keyword evidence="6" id="KW-0378">Hydrolase</keyword>
<reference evidence="10 11" key="1">
    <citation type="journal article" date="2015" name="J. Biotechnol.">
        <title>Complete genome sequence of a malodorant-producing acetogen, Clostridium scatologenes ATCC 25775(T).</title>
        <authorList>
            <person name="Zhu Z."/>
            <person name="Guo T."/>
            <person name="Zheng H."/>
            <person name="Song T."/>
            <person name="Ouyang P."/>
            <person name="Xie J."/>
        </authorList>
    </citation>
    <scope>NUCLEOTIDE SEQUENCE [LARGE SCALE GENOMIC DNA]</scope>
    <source>
        <strain evidence="10 11">ATCC 25775</strain>
    </source>
</reference>
<dbReference type="InterPro" id="IPR029058">
    <property type="entry name" value="AB_hydrolase_fold"/>
</dbReference>
<evidence type="ECO:0000256" key="1">
    <source>
        <dbReference type="ARBA" id="ARBA00001024"/>
    </source>
</evidence>
<dbReference type="GO" id="GO:0005576">
    <property type="term" value="C:extracellular region"/>
    <property type="evidence" value="ECO:0007669"/>
    <property type="project" value="UniProtKB-SubCell"/>
</dbReference>
<dbReference type="EMBL" id="CP009933">
    <property type="protein sequence ID" value="AKA69717.1"/>
    <property type="molecule type" value="Genomic_DNA"/>
</dbReference>
<evidence type="ECO:0000313" key="11">
    <source>
        <dbReference type="Proteomes" id="UP000033115"/>
    </source>
</evidence>
<sequence>MVHGLFGWGNDELNGKNYWGGSESLRQKLIDKGYQVYTPTIGPVSSNWDRACELYAYIKGGTVDYGEAHSKKFGHSRYGRTYPGIYPSWGNISNSKDIQKIHLIGHSMGGQTIRTLAELLKNGSTEERTITSKKNLSPLFLGNKSWVDSITTIATPHDGSQEAHLKYGLEPLVHQFVAMLAVENNAITIDNLNLDFQLDQWGLKRNSGESYRNYFDRIIKSNIWKKTNDLSVWDLTPEGARELNTWVKAQDDIYYFSLVCEDTHEDGITHHQIPDKNMHPILIPSSIFMGCYTNNKQGDVAIDKTWWKNDGIVSVISAICPRAGSTDKMVYYNNSAHVQKGVWNYIKSIKSVDHLKVVQMTENRPALEQEFFDLAQILNNLPI</sequence>
<dbReference type="GO" id="GO:0004806">
    <property type="term" value="F:triacylglycerol lipase activity"/>
    <property type="evidence" value="ECO:0007669"/>
    <property type="project" value="UniProtKB-EC"/>
</dbReference>
<evidence type="ECO:0000256" key="6">
    <source>
        <dbReference type="ARBA" id="ARBA00022801"/>
    </source>
</evidence>
<evidence type="ECO:0000313" key="10">
    <source>
        <dbReference type="EMBL" id="AKA69717.1"/>
    </source>
</evidence>